<dbReference type="Proteomes" id="UP000696280">
    <property type="component" value="Unassembled WGS sequence"/>
</dbReference>
<name>A0A9N9KRR4_9HELO</name>
<sequence length="172" mass="20088">MNQELLLCAYRLQALVSQQHYRARHIDASSRRLLLLITSLHAEPPVHNPLPNSKEAVDADLEFLAMEMFKSREISLDTEKFKREVRDDVRQEVREAVREEMADIIFEMEESNSVVEQEKKQDEEKERGLIEEAIRGYQRTMMTTNWVLHLLPMKLVVPSDDELIQARQGIAT</sequence>
<dbReference type="OrthoDB" id="10377325at2759"/>
<keyword evidence="2" id="KW-1185">Reference proteome</keyword>
<dbReference type="EMBL" id="CAJVRL010000038">
    <property type="protein sequence ID" value="CAG8950837.1"/>
    <property type="molecule type" value="Genomic_DNA"/>
</dbReference>
<accession>A0A9N9KRR4</accession>
<protein>
    <submittedName>
        <fullName evidence="1">Uncharacterized protein</fullName>
    </submittedName>
</protein>
<evidence type="ECO:0000313" key="2">
    <source>
        <dbReference type="Proteomes" id="UP000696280"/>
    </source>
</evidence>
<reference evidence="1" key="1">
    <citation type="submission" date="2021-07" db="EMBL/GenBank/DDBJ databases">
        <authorList>
            <person name="Durling M."/>
        </authorList>
    </citation>
    <scope>NUCLEOTIDE SEQUENCE</scope>
</reference>
<proteinExistence type="predicted"/>
<evidence type="ECO:0000313" key="1">
    <source>
        <dbReference type="EMBL" id="CAG8950837.1"/>
    </source>
</evidence>
<comment type="caution">
    <text evidence="1">The sequence shown here is derived from an EMBL/GenBank/DDBJ whole genome shotgun (WGS) entry which is preliminary data.</text>
</comment>
<organism evidence="1 2">
    <name type="scientific">Hymenoscyphus fraxineus</name>
    <dbReference type="NCBI Taxonomy" id="746836"/>
    <lineage>
        <taxon>Eukaryota</taxon>
        <taxon>Fungi</taxon>
        <taxon>Dikarya</taxon>
        <taxon>Ascomycota</taxon>
        <taxon>Pezizomycotina</taxon>
        <taxon>Leotiomycetes</taxon>
        <taxon>Helotiales</taxon>
        <taxon>Helotiaceae</taxon>
        <taxon>Hymenoscyphus</taxon>
    </lineage>
</organism>
<gene>
    <name evidence="1" type="ORF">HYFRA_00003054</name>
</gene>
<dbReference type="AlphaFoldDB" id="A0A9N9KRR4"/>